<evidence type="ECO:0000313" key="2">
    <source>
        <dbReference type="EMBL" id="MEB3070315.1"/>
    </source>
</evidence>
<keyword evidence="3" id="KW-1185">Reference proteome</keyword>
<dbReference type="Pfam" id="PF00378">
    <property type="entry name" value="ECH_1"/>
    <property type="match status" value="1"/>
</dbReference>
<dbReference type="InterPro" id="IPR029045">
    <property type="entry name" value="ClpP/crotonase-like_dom_sf"/>
</dbReference>
<dbReference type="Gene3D" id="1.10.12.10">
    <property type="entry name" value="Lyase 2-enoyl-coa Hydratase, Chain A, domain 2"/>
    <property type="match status" value="1"/>
</dbReference>
<dbReference type="Gene3D" id="3.90.226.10">
    <property type="entry name" value="2-enoyl-CoA Hydratase, Chain A, domain 1"/>
    <property type="match status" value="1"/>
</dbReference>
<dbReference type="Proteomes" id="UP001299283">
    <property type="component" value="Unassembled WGS sequence"/>
</dbReference>
<accession>A0ABU5YYV0</accession>
<name>A0ABU5YYV0_9MYCO</name>
<organism evidence="2 3">
    <name type="scientific">[Mycobacterium] vasticus</name>
    <dbReference type="NCBI Taxonomy" id="2875777"/>
    <lineage>
        <taxon>Bacteria</taxon>
        <taxon>Bacillati</taxon>
        <taxon>Actinomycetota</taxon>
        <taxon>Actinomycetes</taxon>
        <taxon>Mycobacteriales</taxon>
        <taxon>Mycobacteriaceae</taxon>
        <taxon>Mycolicibacter</taxon>
    </lineage>
</organism>
<comment type="caution">
    <text evidence="2">The sequence shown here is derived from an EMBL/GenBank/DDBJ whole genome shotgun (WGS) entry which is preliminary data.</text>
</comment>
<dbReference type="RefSeq" id="WP_225398686.1">
    <property type="nucleotide sequence ID" value="NZ_JAYJJQ010000012.1"/>
</dbReference>
<dbReference type="InterPro" id="IPR051683">
    <property type="entry name" value="Enoyl-CoA_Hydratase/Isomerase"/>
</dbReference>
<dbReference type="CDD" id="cd06558">
    <property type="entry name" value="crotonase-like"/>
    <property type="match status" value="1"/>
</dbReference>
<reference evidence="2 3" key="1">
    <citation type="submission" date="2023-12" db="EMBL/GenBank/DDBJ databases">
        <title>Description of new species of Mycobacterium terrae complex isolated from sewage at the Sao Paulo Zoological Park Foundation in Brazil.</title>
        <authorList>
            <person name="Romagnoli C.L."/>
            <person name="Conceicao E.C."/>
            <person name="Machado E."/>
            <person name="Barreto L.B.P.F."/>
            <person name="Sharma A."/>
            <person name="Silva N.M."/>
            <person name="Marques L.E."/>
            <person name="Juliana M.A."/>
            <person name="Lourenco M.C.S."/>
            <person name="Digiampietri L.A."/>
            <person name="Suffys P.N."/>
            <person name="Viana-Niero C."/>
        </authorList>
    </citation>
    <scope>NUCLEOTIDE SEQUENCE [LARGE SCALE GENOMIC DNA]</scope>
    <source>
        <strain evidence="2 3">MYC017</strain>
    </source>
</reference>
<sequence>MSLIRTERQGAVARLLLDSPANRNALSAQLRAELYQALRDAGDDDGVRSIVLGHTGPVFCAGADLKEMRSGPPAPDTPTVAQILAEIWRTPKPVVAALAGAARAGGLGLVAACDIVIASDTISFACTEVRIGVIPAVISAVLAPRMSPAAMHQLFLTAEPFSAQWAQQAGLVELIVQPEQLDTETRRITDAFALAAPGALAGTKRLTRSAKAIADLETRLGDLEQLSTRYFESAEGREGLAAFAAKRPPSWAC</sequence>
<dbReference type="InterPro" id="IPR001753">
    <property type="entry name" value="Enoyl-CoA_hydra/iso"/>
</dbReference>
<dbReference type="PANTHER" id="PTHR42964">
    <property type="entry name" value="ENOYL-COA HYDRATASE"/>
    <property type="match status" value="1"/>
</dbReference>
<gene>
    <name evidence="2" type="ORF">K5L39_14080</name>
</gene>
<protein>
    <submittedName>
        <fullName evidence="2">Enoyl-CoA hydratase-related protein</fullName>
    </submittedName>
</protein>
<evidence type="ECO:0000256" key="1">
    <source>
        <dbReference type="ARBA" id="ARBA00005254"/>
    </source>
</evidence>
<proteinExistence type="inferred from homology"/>
<comment type="similarity">
    <text evidence="1">Belongs to the enoyl-CoA hydratase/isomerase family.</text>
</comment>
<dbReference type="InterPro" id="IPR014748">
    <property type="entry name" value="Enoyl-CoA_hydra_C"/>
</dbReference>
<dbReference type="PANTHER" id="PTHR42964:SF1">
    <property type="entry name" value="POLYKETIDE BIOSYNTHESIS ENOYL-COA HYDRATASE PKSH-RELATED"/>
    <property type="match status" value="1"/>
</dbReference>
<dbReference type="SUPFAM" id="SSF52096">
    <property type="entry name" value="ClpP/crotonase"/>
    <property type="match status" value="1"/>
</dbReference>
<dbReference type="EMBL" id="JAYJJQ010000012">
    <property type="protein sequence ID" value="MEB3070315.1"/>
    <property type="molecule type" value="Genomic_DNA"/>
</dbReference>
<evidence type="ECO:0000313" key="3">
    <source>
        <dbReference type="Proteomes" id="UP001299283"/>
    </source>
</evidence>